<comment type="caution">
    <text evidence="8">The sequence shown here is derived from an EMBL/GenBank/DDBJ whole genome shotgun (WGS) entry which is preliminary data.</text>
</comment>
<keyword evidence="6 7" id="KW-0472">Membrane</keyword>
<evidence type="ECO:0000256" key="1">
    <source>
        <dbReference type="ARBA" id="ARBA00004141"/>
    </source>
</evidence>
<keyword evidence="7" id="KW-0406">Ion transport</keyword>
<accession>A0ABR0RGY3</accession>
<protein>
    <recommendedName>
        <fullName evidence="7">Solute carrier family 40 member</fullName>
    </recommendedName>
</protein>
<dbReference type="PANTHER" id="PTHR11660">
    <property type="entry name" value="SOLUTE CARRIER FAMILY 40 MEMBER"/>
    <property type="match status" value="1"/>
</dbReference>
<gene>
    <name evidence="8" type="ORF">PMZ80_008284</name>
</gene>
<evidence type="ECO:0000256" key="4">
    <source>
        <dbReference type="ARBA" id="ARBA00022692"/>
    </source>
</evidence>
<comment type="caution">
    <text evidence="7">Lacks conserved residue(s) required for the propagation of feature annotation.</text>
</comment>
<evidence type="ECO:0000313" key="9">
    <source>
        <dbReference type="Proteomes" id="UP001334248"/>
    </source>
</evidence>
<keyword evidence="5 7" id="KW-1133">Transmembrane helix</keyword>
<evidence type="ECO:0000256" key="3">
    <source>
        <dbReference type="ARBA" id="ARBA00022448"/>
    </source>
</evidence>
<proteinExistence type="inferred from homology"/>
<dbReference type="SUPFAM" id="SSF103473">
    <property type="entry name" value="MFS general substrate transporter"/>
    <property type="match status" value="1"/>
</dbReference>
<dbReference type="PANTHER" id="PTHR11660:SF57">
    <property type="entry name" value="SOLUTE CARRIER FAMILY 40 MEMBER"/>
    <property type="match status" value="1"/>
</dbReference>
<dbReference type="Pfam" id="PF06963">
    <property type="entry name" value="FPN1"/>
    <property type="match status" value="1"/>
</dbReference>
<dbReference type="RefSeq" id="XP_064727992.1">
    <property type="nucleotide sequence ID" value="XM_064876685.1"/>
</dbReference>
<feature type="transmembrane region" description="Helical" evidence="7">
    <location>
        <begin position="309"/>
        <end position="333"/>
    </location>
</feature>
<keyword evidence="4 7" id="KW-0812">Transmembrane</keyword>
<comment type="similarity">
    <text evidence="2 7">Belongs to the ferroportin (FP) (TC 2.A.100) family. SLC40A subfamily.</text>
</comment>
<evidence type="ECO:0000256" key="5">
    <source>
        <dbReference type="ARBA" id="ARBA00022989"/>
    </source>
</evidence>
<feature type="transmembrane region" description="Helical" evidence="7">
    <location>
        <begin position="339"/>
        <end position="359"/>
    </location>
</feature>
<feature type="transmembrane region" description="Helical" evidence="7">
    <location>
        <begin position="127"/>
        <end position="147"/>
    </location>
</feature>
<evidence type="ECO:0000256" key="6">
    <source>
        <dbReference type="ARBA" id="ARBA00023136"/>
    </source>
</evidence>
<dbReference type="Proteomes" id="UP001334248">
    <property type="component" value="Unassembled WGS sequence"/>
</dbReference>
<evidence type="ECO:0000256" key="2">
    <source>
        <dbReference type="ARBA" id="ARBA00006279"/>
    </source>
</evidence>
<comment type="function">
    <text evidence="7">May be involved in iron transport and iron homeostasis.</text>
</comment>
<feature type="transmembrane region" description="Helical" evidence="7">
    <location>
        <begin position="105"/>
        <end position="121"/>
    </location>
</feature>
<sequence length="492" mass="53965">MATAPMQYVRLDQDESDGGNVSRTAARCSKSLYISHFISTWNSRGFEFGAVLFLSTIYPGTLLPMSIYALCRALAAIVFSPTVGKYIDHGNRLDVIRASILGQRLAVAASCATFLVLFLLKESLPNAVAYTLFVGLILLACIEKLCITMNTIAVERDWVVVIAAENESLLQEMNSQMRRIDLFCKLVSPLAVAILDSISSEAAIITTLALNSTTAVAEYFLIAWVYRKTPTLAKSAALCSTDAMTDEHVGPLRALTSMLNQARAYTSSPAFLPSLSLSMLFVTVLSFSGQMITYLFAIEYLRLTSIHIGILRTTATVLELSSTFVAPVLINHIGAVRAGIWSLSWQCLCLTPAIATFWIESASPTLSTYLFITCVILSRVGLWSFDLTAQLLIQNSVDASQRGSFSATESSLQNFFELCTFAMTIIWSKPEQFKYPAAISLLALYAAAACYARFVRVERGHLLHLPSCCGPVYGYKPLRPNEDGEELQMIDP</sequence>
<name>A0ABR0RGY3_9EURO</name>
<dbReference type="CDD" id="cd17480">
    <property type="entry name" value="MFS_SLC40A1_like"/>
    <property type="match status" value="1"/>
</dbReference>
<feature type="transmembrane region" description="Helical" evidence="7">
    <location>
        <begin position="275"/>
        <end position="297"/>
    </location>
</feature>
<keyword evidence="3 7" id="KW-0813">Transport</keyword>
<keyword evidence="9" id="KW-1185">Reference proteome</keyword>
<organism evidence="8 9">
    <name type="scientific">Knufia obscura</name>
    <dbReference type="NCBI Taxonomy" id="1635080"/>
    <lineage>
        <taxon>Eukaryota</taxon>
        <taxon>Fungi</taxon>
        <taxon>Dikarya</taxon>
        <taxon>Ascomycota</taxon>
        <taxon>Pezizomycotina</taxon>
        <taxon>Eurotiomycetes</taxon>
        <taxon>Chaetothyriomycetidae</taxon>
        <taxon>Chaetothyriales</taxon>
        <taxon>Trichomeriaceae</taxon>
        <taxon>Knufia</taxon>
    </lineage>
</organism>
<comment type="subcellular location">
    <subcellularLocation>
        <location evidence="1 7">Membrane</location>
        <topology evidence="1 7">Multi-pass membrane protein</topology>
    </subcellularLocation>
</comment>
<dbReference type="InterPro" id="IPR009716">
    <property type="entry name" value="Ferroportin-1"/>
</dbReference>
<feature type="transmembrane region" description="Helical" evidence="7">
    <location>
        <begin position="435"/>
        <end position="454"/>
    </location>
</feature>
<dbReference type="GeneID" id="90001733"/>
<feature type="transmembrane region" description="Helical" evidence="7">
    <location>
        <begin position="366"/>
        <end position="385"/>
    </location>
</feature>
<dbReference type="InterPro" id="IPR036259">
    <property type="entry name" value="MFS_trans_sf"/>
</dbReference>
<evidence type="ECO:0000313" key="8">
    <source>
        <dbReference type="EMBL" id="KAK5939902.1"/>
    </source>
</evidence>
<dbReference type="EMBL" id="JAVHJV010000010">
    <property type="protein sequence ID" value="KAK5939902.1"/>
    <property type="molecule type" value="Genomic_DNA"/>
</dbReference>
<reference evidence="8 9" key="1">
    <citation type="journal article" date="2023" name="Res Sq">
        <title>Genomic and morphological characterization of Knufia obscura isolated from the Mars 2020 spacecraft assembly facility.</title>
        <authorList>
            <person name="Chander A.M."/>
            <person name="Teixeira M.M."/>
            <person name="Singh N.K."/>
            <person name="Williams M.P."/>
            <person name="Parker C.W."/>
            <person name="Leo P."/>
            <person name="Stajich J.E."/>
            <person name="Torok T."/>
            <person name="Tighe S."/>
            <person name="Mason C.E."/>
            <person name="Venkateswaran K."/>
        </authorList>
    </citation>
    <scope>NUCLEOTIDE SEQUENCE [LARGE SCALE GENOMIC DNA]</scope>
    <source>
        <strain evidence="8 9">CCFEE 5817</strain>
    </source>
</reference>
<evidence type="ECO:0000256" key="7">
    <source>
        <dbReference type="RuleBase" id="RU365065"/>
    </source>
</evidence>